<evidence type="ECO:0000313" key="2">
    <source>
        <dbReference type="Proteomes" id="UP000092154"/>
    </source>
</evidence>
<proteinExistence type="predicted"/>
<dbReference type="InParanoid" id="A0A1B7MKE2"/>
<organism evidence="1 2">
    <name type="scientific">Rhizopogon vinicolor AM-OR11-026</name>
    <dbReference type="NCBI Taxonomy" id="1314800"/>
    <lineage>
        <taxon>Eukaryota</taxon>
        <taxon>Fungi</taxon>
        <taxon>Dikarya</taxon>
        <taxon>Basidiomycota</taxon>
        <taxon>Agaricomycotina</taxon>
        <taxon>Agaricomycetes</taxon>
        <taxon>Agaricomycetidae</taxon>
        <taxon>Boletales</taxon>
        <taxon>Suillineae</taxon>
        <taxon>Rhizopogonaceae</taxon>
        <taxon>Rhizopogon</taxon>
    </lineage>
</organism>
<dbReference type="AlphaFoldDB" id="A0A1B7MKE2"/>
<accession>A0A1B7MKE2</accession>
<keyword evidence="2" id="KW-1185">Reference proteome</keyword>
<dbReference type="STRING" id="1314800.A0A1B7MKE2"/>
<gene>
    <name evidence="1" type="ORF">K503DRAFT_674255</name>
</gene>
<protein>
    <submittedName>
        <fullName evidence="1">Uncharacterized protein</fullName>
    </submittedName>
</protein>
<evidence type="ECO:0000313" key="1">
    <source>
        <dbReference type="EMBL" id="OAX33049.1"/>
    </source>
</evidence>
<feature type="non-terminal residue" evidence="1">
    <location>
        <position position="70"/>
    </location>
</feature>
<reference evidence="1 2" key="1">
    <citation type="submission" date="2016-06" db="EMBL/GenBank/DDBJ databases">
        <title>Comparative genomics of the ectomycorrhizal sister species Rhizopogon vinicolor and Rhizopogon vesiculosus (Basidiomycota: Boletales) reveals a divergence of the mating type B locus.</title>
        <authorList>
            <consortium name="DOE Joint Genome Institute"/>
            <person name="Mujic A.B."/>
            <person name="Kuo A."/>
            <person name="Tritt A."/>
            <person name="Lipzen A."/>
            <person name="Chen C."/>
            <person name="Johnson J."/>
            <person name="Sharma A."/>
            <person name="Barry K."/>
            <person name="Grigoriev I.V."/>
            <person name="Spatafora J.W."/>
        </authorList>
    </citation>
    <scope>NUCLEOTIDE SEQUENCE [LARGE SCALE GENOMIC DNA]</scope>
    <source>
        <strain evidence="1 2">AM-OR11-026</strain>
    </source>
</reference>
<sequence length="70" mass="8037">DFRVPFHAPQLAPMHIFGWDYSSVPELVHLPDCVTEEDKLALTEHLHCLQSASSPVDIERHLRALAMCWE</sequence>
<dbReference type="OrthoDB" id="2629620at2759"/>
<dbReference type="EMBL" id="KV448848">
    <property type="protein sequence ID" value="OAX33049.1"/>
    <property type="molecule type" value="Genomic_DNA"/>
</dbReference>
<name>A0A1B7MKE2_9AGAM</name>
<feature type="non-terminal residue" evidence="1">
    <location>
        <position position="1"/>
    </location>
</feature>
<dbReference type="Proteomes" id="UP000092154">
    <property type="component" value="Unassembled WGS sequence"/>
</dbReference>